<dbReference type="Pfam" id="PF06863">
    <property type="entry name" value="DUF1254"/>
    <property type="match status" value="1"/>
</dbReference>
<feature type="domain" description="DUF1254" evidence="2">
    <location>
        <begin position="96"/>
        <end position="211"/>
    </location>
</feature>
<accession>A0A2G3PGW9</accession>
<dbReference type="SUPFAM" id="SSF160935">
    <property type="entry name" value="VPA0735-like"/>
    <property type="match status" value="1"/>
</dbReference>
<dbReference type="EMBL" id="PEBD01000011">
    <property type="protein sequence ID" value="PHV64936.1"/>
    <property type="molecule type" value="Genomic_DNA"/>
</dbReference>
<dbReference type="PANTHER" id="PTHR36509:SF2">
    <property type="entry name" value="BLL3101 PROTEIN"/>
    <property type="match status" value="1"/>
</dbReference>
<sequence>MPHAQSGPMERSTTHRYHRTVEVAGKRDIDPCHLQRRAIMPQHHATLSDTDIVEAYVYLLGRYLVIRQETIDLADPDVDYNVLKHNPPVLAGTSSQSAPTFVNPNLDVVYSEAWVAVDANTPAVLTIPEIPAGTYYTAQIVDEWAEITHNINERNYPHKPYGRYALCLQGSSPSYPDDCLRIDIPSSKAKLLTRVQLGTDPDLAISLQKAFSLSSLGRPQPTPIVEFPTFTNANLPGAEVFAEPTLAAALAAADACPRATELHPVIRAVASQISHDERALPHVDAVIRQQAIPKFLQFVGSFGDITNGWSSTAAYPSFGADYWFRATANFGGIWWNSSTEAVYEMLHQDADGKTPTGDHHYTLTFAAGATPDTVAAAFWSLTAYGKPDYMLVPNEHGRYTLGYQSALQTNDDGSTTVHFAAELPANTPQSNWLPTPPGKPFTADLRLYLPSTKIAAGQWAPPVLTKAT</sequence>
<evidence type="ECO:0000259" key="2">
    <source>
        <dbReference type="Pfam" id="PF06863"/>
    </source>
</evidence>
<dbReference type="Proteomes" id="UP000225108">
    <property type="component" value="Unassembled WGS sequence"/>
</dbReference>
<dbReference type="Pfam" id="PF06742">
    <property type="entry name" value="DUF1214"/>
    <property type="match status" value="1"/>
</dbReference>
<dbReference type="InterPro" id="IPR010621">
    <property type="entry name" value="DUF1214"/>
</dbReference>
<dbReference type="InterPro" id="IPR037049">
    <property type="entry name" value="DUF1214_C_sf"/>
</dbReference>
<comment type="caution">
    <text evidence="3">The sequence shown here is derived from an EMBL/GenBank/DDBJ whole genome shotgun (WGS) entry which is preliminary data.</text>
</comment>
<evidence type="ECO:0000313" key="3">
    <source>
        <dbReference type="EMBL" id="PHV64936.1"/>
    </source>
</evidence>
<protein>
    <recommendedName>
        <fullName evidence="5">DUF1254 domain-containing protein</fullName>
    </recommendedName>
</protein>
<feature type="domain" description="DUF1214" evidence="1">
    <location>
        <begin position="340"/>
        <end position="451"/>
    </location>
</feature>
<reference evidence="3 4" key="1">
    <citation type="submission" date="2017-10" db="EMBL/GenBank/DDBJ databases">
        <title>The draft genome sequence of Williamsia sp. BULT 1.1 isolated from the semi-arid grassland soils from South Africa.</title>
        <authorList>
            <person name="Kabwe M.H."/>
            <person name="Govender N."/>
            <person name="Mutseka Lunga P."/>
            <person name="Vikram S."/>
            <person name="Makhalanyane T.P."/>
        </authorList>
    </citation>
    <scope>NUCLEOTIDE SEQUENCE [LARGE SCALE GENOMIC DNA]</scope>
    <source>
        <strain evidence="3 4">BULT 1.1</strain>
    </source>
</reference>
<proteinExistence type="predicted"/>
<dbReference type="PANTHER" id="PTHR36509">
    <property type="entry name" value="BLL3101 PROTEIN"/>
    <property type="match status" value="1"/>
</dbReference>
<evidence type="ECO:0000259" key="1">
    <source>
        <dbReference type="Pfam" id="PF06742"/>
    </source>
</evidence>
<name>A0A2G3PGW9_WILMA</name>
<evidence type="ECO:0008006" key="5">
    <source>
        <dbReference type="Google" id="ProtNLM"/>
    </source>
</evidence>
<dbReference type="InterPro" id="IPR010679">
    <property type="entry name" value="DUF1254"/>
</dbReference>
<dbReference type="Gene3D" id="2.60.120.600">
    <property type="entry name" value="Domain of unknown function DUF1214, C-terminal domain"/>
    <property type="match status" value="1"/>
</dbReference>
<dbReference type="Gene3D" id="2.60.40.1610">
    <property type="entry name" value="Domain of unknown function DUF1254"/>
    <property type="match status" value="1"/>
</dbReference>
<organism evidence="3 4">
    <name type="scientific">Williamsia marianensis</name>
    <dbReference type="NCBI Taxonomy" id="85044"/>
    <lineage>
        <taxon>Bacteria</taxon>
        <taxon>Bacillati</taxon>
        <taxon>Actinomycetota</taxon>
        <taxon>Actinomycetes</taxon>
        <taxon>Mycobacteriales</taxon>
        <taxon>Nocardiaceae</taxon>
        <taxon>Williamsia</taxon>
    </lineage>
</organism>
<dbReference type="AlphaFoldDB" id="A0A2G3PGW9"/>
<dbReference type="InterPro" id="IPR037050">
    <property type="entry name" value="DUF1254_sf"/>
</dbReference>
<evidence type="ECO:0000313" key="4">
    <source>
        <dbReference type="Proteomes" id="UP000225108"/>
    </source>
</evidence>
<gene>
    <name evidence="3" type="ORF">CSW57_22000</name>
</gene>